<evidence type="ECO:0000313" key="1">
    <source>
        <dbReference type="EMBL" id="GGF14829.1"/>
    </source>
</evidence>
<dbReference type="EMBL" id="BMKP01000005">
    <property type="protein sequence ID" value="GGF14829.1"/>
    <property type="molecule type" value="Genomic_DNA"/>
</dbReference>
<proteinExistence type="predicted"/>
<dbReference type="PANTHER" id="PTHR43428">
    <property type="entry name" value="ARSENATE REDUCTASE"/>
    <property type="match status" value="1"/>
</dbReference>
<accession>A0ABQ1UF64</accession>
<keyword evidence="2" id="KW-1185">Reference proteome</keyword>
<sequence>MAKVQIHVLPAQAVVNFKITIKNLLSYQTKTMLFTEIKNTISSFDFNQISEERKTILQPLVDYIQNKVDSKLPIRLNMICTHNSRRSHLSQIWAQTAATHFSVQNVSCYSGGTEATALFPKVAETLQNSGFKIKTISEGQNPVYSIKFGANELPVIGFSKTYDDDFNPESEFVAIMTCSQADGGCPFIAGAEKRIPITFEDPKVSDGTPQQKEIYLERSLQIGTEMFYAFSQIKQ</sequence>
<evidence type="ECO:0000313" key="2">
    <source>
        <dbReference type="Proteomes" id="UP000655016"/>
    </source>
</evidence>
<dbReference type="PANTHER" id="PTHR43428:SF1">
    <property type="entry name" value="ARSENATE REDUCTASE"/>
    <property type="match status" value="1"/>
</dbReference>
<name>A0ABQ1UF64_9FLAO</name>
<dbReference type="Proteomes" id="UP000655016">
    <property type="component" value="Unassembled WGS sequence"/>
</dbReference>
<reference evidence="2" key="1">
    <citation type="journal article" date="2019" name="Int. J. Syst. Evol. Microbiol.">
        <title>The Global Catalogue of Microorganisms (GCM) 10K type strain sequencing project: providing services to taxonomists for standard genome sequencing and annotation.</title>
        <authorList>
            <consortium name="The Broad Institute Genomics Platform"/>
            <consortium name="The Broad Institute Genome Sequencing Center for Infectious Disease"/>
            <person name="Wu L."/>
            <person name="Ma J."/>
        </authorList>
    </citation>
    <scope>NUCLEOTIDE SEQUENCE [LARGE SCALE GENOMIC DNA]</scope>
    <source>
        <strain evidence="2">CGMCC 1.16060</strain>
    </source>
</reference>
<dbReference type="InterPro" id="IPR036196">
    <property type="entry name" value="Ptyr_pPase_sf"/>
</dbReference>
<organism evidence="1 2">
    <name type="scientific">Flavobacterium limi</name>
    <dbReference type="NCBI Taxonomy" id="2045105"/>
    <lineage>
        <taxon>Bacteria</taxon>
        <taxon>Pseudomonadati</taxon>
        <taxon>Bacteroidota</taxon>
        <taxon>Flavobacteriia</taxon>
        <taxon>Flavobacteriales</taxon>
        <taxon>Flavobacteriaceae</taxon>
        <taxon>Flavobacterium</taxon>
    </lineage>
</organism>
<dbReference type="Gene3D" id="3.40.50.2300">
    <property type="match status" value="1"/>
</dbReference>
<gene>
    <name evidence="1" type="primary">arsC</name>
    <name evidence="1" type="ORF">GCM10011518_25260</name>
</gene>
<comment type="caution">
    <text evidence="1">The sequence shown here is derived from an EMBL/GenBank/DDBJ whole genome shotgun (WGS) entry which is preliminary data.</text>
</comment>
<dbReference type="SUPFAM" id="SSF52788">
    <property type="entry name" value="Phosphotyrosine protein phosphatases I"/>
    <property type="match status" value="1"/>
</dbReference>
<protein>
    <submittedName>
        <fullName evidence="1">Arsenate reductase</fullName>
    </submittedName>
</protein>